<sequence length="129" mass="14837">MGNGKKVNFWKNKWCGTTPLSSRERAGSWSPCFSRPFNDWELDEVKRLLCCLGGKKMNLDEEDRVKWMDLKDGNFSPKISFFAWEASWRKVLTLDRIQKRGWALADRCVLGVSLFGKGNPLRVEGVFCG</sequence>
<dbReference type="Proteomes" id="UP000288805">
    <property type="component" value="Unassembled WGS sequence"/>
</dbReference>
<organism evidence="2 3">
    <name type="scientific">Vitis vinifera</name>
    <name type="common">Grape</name>
    <dbReference type="NCBI Taxonomy" id="29760"/>
    <lineage>
        <taxon>Eukaryota</taxon>
        <taxon>Viridiplantae</taxon>
        <taxon>Streptophyta</taxon>
        <taxon>Embryophyta</taxon>
        <taxon>Tracheophyta</taxon>
        <taxon>Spermatophyta</taxon>
        <taxon>Magnoliopsida</taxon>
        <taxon>eudicotyledons</taxon>
        <taxon>Gunneridae</taxon>
        <taxon>Pentapetalae</taxon>
        <taxon>rosids</taxon>
        <taxon>Vitales</taxon>
        <taxon>Vitaceae</taxon>
        <taxon>Viteae</taxon>
        <taxon>Vitis</taxon>
    </lineage>
</organism>
<dbReference type="Pfam" id="PF13966">
    <property type="entry name" value="zf-RVT"/>
    <property type="match status" value="1"/>
</dbReference>
<comment type="caution">
    <text evidence="2">The sequence shown here is derived from an EMBL/GenBank/DDBJ whole genome shotgun (WGS) entry which is preliminary data.</text>
</comment>
<protein>
    <recommendedName>
        <fullName evidence="1">Reverse transcriptase zinc-binding domain-containing protein</fullName>
    </recommendedName>
</protein>
<accession>A0A438JYZ1</accession>
<dbReference type="AlphaFoldDB" id="A0A438JYZ1"/>
<dbReference type="InterPro" id="IPR026960">
    <property type="entry name" value="RVT-Znf"/>
</dbReference>
<gene>
    <name evidence="2" type="ORF">CK203_011269</name>
</gene>
<reference evidence="2 3" key="1">
    <citation type="journal article" date="2018" name="PLoS Genet.">
        <title>Population sequencing reveals clonal diversity and ancestral inbreeding in the grapevine cultivar Chardonnay.</title>
        <authorList>
            <person name="Roach M.J."/>
            <person name="Johnson D.L."/>
            <person name="Bohlmann J."/>
            <person name="van Vuuren H.J."/>
            <person name="Jones S.J."/>
            <person name="Pretorius I.S."/>
            <person name="Schmidt S.A."/>
            <person name="Borneman A.R."/>
        </authorList>
    </citation>
    <scope>NUCLEOTIDE SEQUENCE [LARGE SCALE GENOMIC DNA]</scope>
    <source>
        <strain evidence="3">cv. Chardonnay</strain>
        <tissue evidence="2">Leaf</tissue>
    </source>
</reference>
<dbReference type="EMBL" id="QGNW01000022">
    <property type="protein sequence ID" value="RVX14182.1"/>
    <property type="molecule type" value="Genomic_DNA"/>
</dbReference>
<evidence type="ECO:0000259" key="1">
    <source>
        <dbReference type="Pfam" id="PF13966"/>
    </source>
</evidence>
<feature type="domain" description="Reverse transcriptase zinc-binding" evidence="1">
    <location>
        <begin position="65"/>
        <end position="110"/>
    </location>
</feature>
<evidence type="ECO:0000313" key="3">
    <source>
        <dbReference type="Proteomes" id="UP000288805"/>
    </source>
</evidence>
<name>A0A438JYZ1_VITVI</name>
<evidence type="ECO:0000313" key="2">
    <source>
        <dbReference type="EMBL" id="RVX14182.1"/>
    </source>
</evidence>
<proteinExistence type="predicted"/>